<gene>
    <name evidence="2" type="ORF">SAMN05443668_110320</name>
</gene>
<keyword evidence="1" id="KW-0472">Membrane</keyword>
<keyword evidence="3" id="KW-1185">Reference proteome</keyword>
<dbReference type="RefSeq" id="WP_073261542.1">
    <property type="nucleotide sequence ID" value="NZ_FRCS01000010.1"/>
</dbReference>
<evidence type="ECO:0000313" key="3">
    <source>
        <dbReference type="Proteomes" id="UP000184440"/>
    </source>
</evidence>
<dbReference type="Gene3D" id="2.120.10.30">
    <property type="entry name" value="TolB, C-terminal domain"/>
    <property type="match status" value="1"/>
</dbReference>
<reference evidence="2 3" key="1">
    <citation type="submission" date="2016-11" db="EMBL/GenBank/DDBJ databases">
        <authorList>
            <person name="Jaros S."/>
            <person name="Januszkiewicz K."/>
            <person name="Wedrychowicz H."/>
        </authorList>
    </citation>
    <scope>NUCLEOTIDE SEQUENCE [LARGE SCALE GENOMIC DNA]</scope>
    <source>
        <strain evidence="2 3">DSM 46144</strain>
    </source>
</reference>
<dbReference type="OrthoDB" id="3383117at2"/>
<sequence>MHTRRIGAVIALLAAGVLLLAPGPDRAGRIPAQLPRELAGPALTTVSVTTDTTGPAALIAGYPDLPVVGDMSGGQNVVVGADNSYRTVPSDSRLDPRGRYLLLAGEDGALTRLNLADRSTRRYDIGTDGYTVAMAIAPDGNTALVGPTPDRHTAPVQIDALHLLDLRTGESRNLGVRASAAAFSPDGTRIVVTTGDRSDNVVIDPATDTRTPGRPRGLIAGDDAWSPDGRLLAYQTFGEPTVELAPVDGASEPTTLTDVGTFLGWRDATTILVYDYGGRLRTIGTDGTAAQVMRMPERTGITDAAGALIPDLVFDETTDPDRGPWWLRFRWPLLAVTLLTLLMTAPSIVSRRRRTAV</sequence>
<organism evidence="2 3">
    <name type="scientific">Cryptosporangium aurantiacum</name>
    <dbReference type="NCBI Taxonomy" id="134849"/>
    <lineage>
        <taxon>Bacteria</taxon>
        <taxon>Bacillati</taxon>
        <taxon>Actinomycetota</taxon>
        <taxon>Actinomycetes</taxon>
        <taxon>Cryptosporangiales</taxon>
        <taxon>Cryptosporangiaceae</taxon>
        <taxon>Cryptosporangium</taxon>
    </lineage>
</organism>
<evidence type="ECO:0000256" key="1">
    <source>
        <dbReference type="SAM" id="Phobius"/>
    </source>
</evidence>
<dbReference type="Proteomes" id="UP000184440">
    <property type="component" value="Unassembled WGS sequence"/>
</dbReference>
<keyword evidence="1" id="KW-1133">Transmembrane helix</keyword>
<name>A0A1M7REV2_9ACTN</name>
<protein>
    <submittedName>
        <fullName evidence="2">WD40-like Beta Propeller Repeat</fullName>
    </submittedName>
</protein>
<dbReference type="Pfam" id="PF07676">
    <property type="entry name" value="PD40"/>
    <property type="match status" value="1"/>
</dbReference>
<proteinExistence type="predicted"/>
<dbReference type="InterPro" id="IPR011042">
    <property type="entry name" value="6-blade_b-propeller_TolB-like"/>
</dbReference>
<feature type="transmembrane region" description="Helical" evidence="1">
    <location>
        <begin position="329"/>
        <end position="349"/>
    </location>
</feature>
<dbReference type="EMBL" id="FRCS01000010">
    <property type="protein sequence ID" value="SHN44679.1"/>
    <property type="molecule type" value="Genomic_DNA"/>
</dbReference>
<keyword evidence="1" id="KW-0812">Transmembrane</keyword>
<accession>A0A1M7REV2</accession>
<dbReference type="SUPFAM" id="SSF82171">
    <property type="entry name" value="DPP6 N-terminal domain-like"/>
    <property type="match status" value="1"/>
</dbReference>
<dbReference type="InterPro" id="IPR011659">
    <property type="entry name" value="WD40"/>
</dbReference>
<dbReference type="AlphaFoldDB" id="A0A1M7REV2"/>
<evidence type="ECO:0000313" key="2">
    <source>
        <dbReference type="EMBL" id="SHN44679.1"/>
    </source>
</evidence>